<proteinExistence type="predicted"/>
<dbReference type="GO" id="GO:0051537">
    <property type="term" value="F:2 iron, 2 sulfur cluster binding"/>
    <property type="evidence" value="ECO:0007669"/>
    <property type="project" value="UniProtKB-KW"/>
</dbReference>
<keyword evidence="8" id="KW-1185">Reference proteome</keyword>
<evidence type="ECO:0000256" key="3">
    <source>
        <dbReference type="ARBA" id="ARBA00023002"/>
    </source>
</evidence>
<feature type="domain" description="Rieske" evidence="6">
    <location>
        <begin position="27"/>
        <end position="94"/>
    </location>
</feature>
<gene>
    <name evidence="7" type="ORF">HRJ53_00345</name>
</gene>
<dbReference type="PANTHER" id="PTHR21266:SF59">
    <property type="entry name" value="BLR4922 PROTEIN"/>
    <property type="match status" value="1"/>
</dbReference>
<dbReference type="Gene3D" id="2.102.10.10">
    <property type="entry name" value="Rieske [2Fe-2S] iron-sulphur domain"/>
    <property type="match status" value="1"/>
</dbReference>
<dbReference type="Proteomes" id="UP000567293">
    <property type="component" value="Unassembled WGS sequence"/>
</dbReference>
<sequence length="94" mass="10793">MLSREENELLIRTALGTPAGDYFRRYWLPALLASEVPSADCPPVRLRILGEDLVAFRDTEGRVGLVDEFCPHRRASLFWGRNEECGLRCVYHGW</sequence>
<evidence type="ECO:0000259" key="6">
    <source>
        <dbReference type="PROSITE" id="PS51296"/>
    </source>
</evidence>
<keyword evidence="1" id="KW-0001">2Fe-2S</keyword>
<dbReference type="EMBL" id="JACDQQ010000035">
    <property type="protein sequence ID" value="MBA0083423.1"/>
    <property type="molecule type" value="Genomic_DNA"/>
</dbReference>
<dbReference type="GO" id="GO:0016491">
    <property type="term" value="F:oxidoreductase activity"/>
    <property type="evidence" value="ECO:0007669"/>
    <property type="project" value="UniProtKB-KW"/>
</dbReference>
<dbReference type="InterPro" id="IPR050584">
    <property type="entry name" value="Cholesterol_7-desaturase"/>
</dbReference>
<keyword evidence="3" id="KW-0560">Oxidoreductase</keyword>
<evidence type="ECO:0000313" key="8">
    <source>
        <dbReference type="Proteomes" id="UP000567293"/>
    </source>
</evidence>
<evidence type="ECO:0000256" key="1">
    <source>
        <dbReference type="ARBA" id="ARBA00022714"/>
    </source>
</evidence>
<dbReference type="AlphaFoldDB" id="A0A7V8NL80"/>
<dbReference type="Pfam" id="PF00355">
    <property type="entry name" value="Rieske"/>
    <property type="match status" value="1"/>
</dbReference>
<dbReference type="PROSITE" id="PS51296">
    <property type="entry name" value="RIESKE"/>
    <property type="match status" value="1"/>
</dbReference>
<dbReference type="GO" id="GO:0005506">
    <property type="term" value="F:iron ion binding"/>
    <property type="evidence" value="ECO:0007669"/>
    <property type="project" value="InterPro"/>
</dbReference>
<comment type="caution">
    <text evidence="7">The sequence shown here is derived from an EMBL/GenBank/DDBJ whole genome shotgun (WGS) entry which is preliminary data.</text>
</comment>
<evidence type="ECO:0000256" key="5">
    <source>
        <dbReference type="ARBA" id="ARBA00023014"/>
    </source>
</evidence>
<reference evidence="7" key="1">
    <citation type="submission" date="2020-06" db="EMBL/GenBank/DDBJ databases">
        <title>Legume-microbial interactions unlock mineral nutrients during tropical forest succession.</title>
        <authorList>
            <person name="Epihov D.Z."/>
        </authorList>
    </citation>
    <scope>NUCLEOTIDE SEQUENCE [LARGE SCALE GENOMIC DNA]</scope>
    <source>
        <strain evidence="7">Pan2503</strain>
    </source>
</reference>
<dbReference type="SUPFAM" id="SSF50022">
    <property type="entry name" value="ISP domain"/>
    <property type="match status" value="1"/>
</dbReference>
<protein>
    <submittedName>
        <fullName evidence="7">Rieske 2Fe-2S domain-containing protein</fullName>
    </submittedName>
</protein>
<organism evidence="7 8">
    <name type="scientific">Candidatus Acidiferrum panamense</name>
    <dbReference type="NCBI Taxonomy" id="2741543"/>
    <lineage>
        <taxon>Bacteria</taxon>
        <taxon>Pseudomonadati</taxon>
        <taxon>Acidobacteriota</taxon>
        <taxon>Terriglobia</taxon>
        <taxon>Candidatus Acidiferrales</taxon>
        <taxon>Candidatus Acidiferrum</taxon>
    </lineage>
</organism>
<dbReference type="PROSITE" id="PS00570">
    <property type="entry name" value="RING_HYDROXYL_ALPHA"/>
    <property type="match status" value="1"/>
</dbReference>
<dbReference type="InterPro" id="IPR036922">
    <property type="entry name" value="Rieske_2Fe-2S_sf"/>
</dbReference>
<feature type="non-terminal residue" evidence="7">
    <location>
        <position position="94"/>
    </location>
</feature>
<evidence type="ECO:0000256" key="2">
    <source>
        <dbReference type="ARBA" id="ARBA00022723"/>
    </source>
</evidence>
<keyword evidence="5" id="KW-0411">Iron-sulfur</keyword>
<keyword evidence="4" id="KW-0408">Iron</keyword>
<evidence type="ECO:0000313" key="7">
    <source>
        <dbReference type="EMBL" id="MBA0083423.1"/>
    </source>
</evidence>
<dbReference type="InterPro" id="IPR017941">
    <property type="entry name" value="Rieske_2Fe-2S"/>
</dbReference>
<dbReference type="InterPro" id="IPR015881">
    <property type="entry name" value="ARHD_Rieske_2Fe_2S"/>
</dbReference>
<evidence type="ECO:0000256" key="4">
    <source>
        <dbReference type="ARBA" id="ARBA00023004"/>
    </source>
</evidence>
<accession>A0A7V8NL80</accession>
<keyword evidence="2" id="KW-0479">Metal-binding</keyword>
<name>A0A7V8NL80_9BACT</name>
<dbReference type="PANTHER" id="PTHR21266">
    <property type="entry name" value="IRON-SULFUR DOMAIN CONTAINING PROTEIN"/>
    <property type="match status" value="1"/>
</dbReference>